<dbReference type="SUPFAM" id="SSF48179">
    <property type="entry name" value="6-phosphogluconate dehydrogenase C-terminal domain-like"/>
    <property type="match status" value="1"/>
</dbReference>
<evidence type="ECO:0000256" key="2">
    <source>
        <dbReference type="ARBA" id="ARBA00007870"/>
    </source>
</evidence>
<gene>
    <name evidence="13" type="ORF">L196_01565</name>
</gene>
<comment type="catalytic activity">
    <reaction evidence="9 10">
        <text>(R)-pantoate + NADP(+) = 2-dehydropantoate + NADPH + H(+)</text>
        <dbReference type="Rhea" id="RHEA:16233"/>
        <dbReference type="ChEBI" id="CHEBI:11561"/>
        <dbReference type="ChEBI" id="CHEBI:15378"/>
        <dbReference type="ChEBI" id="CHEBI:15980"/>
        <dbReference type="ChEBI" id="CHEBI:57783"/>
        <dbReference type="ChEBI" id="CHEBI:58349"/>
        <dbReference type="EC" id="1.1.1.169"/>
    </reaction>
</comment>
<evidence type="ECO:0000256" key="7">
    <source>
        <dbReference type="ARBA" id="ARBA00023002"/>
    </source>
</evidence>
<evidence type="ECO:0000313" key="13">
    <source>
        <dbReference type="EMBL" id="EPD14146.1"/>
    </source>
</evidence>
<evidence type="ECO:0000313" key="14">
    <source>
        <dbReference type="Proteomes" id="UP000015462"/>
    </source>
</evidence>
<dbReference type="InterPro" id="IPR051402">
    <property type="entry name" value="KPR-Related"/>
</dbReference>
<dbReference type="InterPro" id="IPR013752">
    <property type="entry name" value="KPA_reductase"/>
</dbReference>
<dbReference type="GO" id="GO:0015940">
    <property type="term" value="P:pantothenate biosynthetic process"/>
    <property type="evidence" value="ECO:0007669"/>
    <property type="project" value="UniProtKB-KW"/>
</dbReference>
<organism evidence="13 14">
    <name type="scientific">Cycloclasticus pugetii</name>
    <dbReference type="NCBI Taxonomy" id="34068"/>
    <lineage>
        <taxon>Bacteria</taxon>
        <taxon>Pseudomonadati</taxon>
        <taxon>Pseudomonadota</taxon>
        <taxon>Gammaproteobacteria</taxon>
        <taxon>Thiotrichales</taxon>
        <taxon>Piscirickettsiaceae</taxon>
        <taxon>Cycloclasticus</taxon>
    </lineage>
</organism>
<dbReference type="PANTHER" id="PTHR21708">
    <property type="entry name" value="PROBABLE 2-DEHYDROPANTOATE 2-REDUCTASE"/>
    <property type="match status" value="1"/>
</dbReference>
<evidence type="ECO:0000256" key="5">
    <source>
        <dbReference type="ARBA" id="ARBA00022655"/>
    </source>
</evidence>
<dbReference type="RefSeq" id="WP_016389699.1">
    <property type="nucleotide sequence ID" value="NZ_KE646805.1"/>
</dbReference>
<dbReference type="Gene3D" id="3.40.50.720">
    <property type="entry name" value="NAD(P)-binding Rossmann-like Domain"/>
    <property type="match status" value="1"/>
</dbReference>
<dbReference type="InterPro" id="IPR013332">
    <property type="entry name" value="KPR_N"/>
</dbReference>
<dbReference type="SUPFAM" id="SSF51735">
    <property type="entry name" value="NAD(P)-binding Rossmann-fold domains"/>
    <property type="match status" value="1"/>
</dbReference>
<evidence type="ECO:0000256" key="9">
    <source>
        <dbReference type="ARBA" id="ARBA00048793"/>
    </source>
</evidence>
<proteinExistence type="inferred from homology"/>
<dbReference type="InterPro" id="IPR013328">
    <property type="entry name" value="6PGD_dom2"/>
</dbReference>
<keyword evidence="5 10" id="KW-0566">Pantothenate biosynthesis</keyword>
<dbReference type="Pfam" id="PF08546">
    <property type="entry name" value="ApbA_C"/>
    <property type="match status" value="1"/>
</dbReference>
<name>A0AB33Z4P5_9GAMM</name>
<dbReference type="PANTHER" id="PTHR21708:SF26">
    <property type="entry name" value="2-DEHYDROPANTOATE 2-REDUCTASE"/>
    <property type="match status" value="1"/>
</dbReference>
<dbReference type="GO" id="GO:0005737">
    <property type="term" value="C:cytoplasm"/>
    <property type="evidence" value="ECO:0007669"/>
    <property type="project" value="TreeGrafter"/>
</dbReference>
<dbReference type="Proteomes" id="UP000015462">
    <property type="component" value="Unassembled WGS sequence"/>
</dbReference>
<reference evidence="13 14" key="1">
    <citation type="journal article" date="2013" name="Genome Announc.">
        <title>Genome Sequence of the Pyrene- and Fluoranthene-Degrading Bacterium Cycloclasticus sp. Strain PY97M.</title>
        <authorList>
            <person name="Cui Z."/>
            <person name="Xu G."/>
            <person name="Li Q."/>
            <person name="Gao W."/>
            <person name="Zheng L."/>
        </authorList>
    </citation>
    <scope>NUCLEOTIDE SEQUENCE [LARGE SCALE GENOMIC DNA]</scope>
    <source>
        <strain evidence="13 14">PY97M</strain>
    </source>
</reference>
<dbReference type="InterPro" id="IPR036291">
    <property type="entry name" value="NAD(P)-bd_dom_sf"/>
</dbReference>
<comment type="function">
    <text evidence="10">Catalyzes the NADPH-dependent reduction of ketopantoate into pantoic acid.</text>
</comment>
<comment type="caution">
    <text evidence="13">The sequence shown here is derived from an EMBL/GenBank/DDBJ whole genome shotgun (WGS) entry which is preliminary data.</text>
</comment>
<protein>
    <recommendedName>
        <fullName evidence="4 10">2-dehydropantoate 2-reductase</fullName>
        <ecNumber evidence="3 10">1.1.1.169</ecNumber>
    </recommendedName>
    <alternativeName>
        <fullName evidence="8 10">Ketopantoate reductase</fullName>
    </alternativeName>
</protein>
<dbReference type="Pfam" id="PF02558">
    <property type="entry name" value="ApbA"/>
    <property type="match status" value="1"/>
</dbReference>
<sequence length="337" mass="36030">MKKKLHICIHGAGGLGSVIGGYLAKSGHQVTLIGRQAHADAISQKGLQMVGRLGDMLIKDNLRAVTVPDQVEGVIDYYILLTKAKDARAALNDAEVLVNQVNCALTMQNGVGKEALLIERFGVEKVIGGSTIEGGTLLAPGKVNNHVSAPITAFFGELDGGTTERTELLAEAFSGANLKAESVDDINHVLWEKAVQVSGASAWAASTLSAIPALDYADGISVREGAEHYVTIAKELIGAYKAMGYVPQDFYAPFSFLKVLDDATFEDAVQVCLDLGVHMKTLRRGIRTSMHEDVINGKLTEVDALFLPLIEAAKENNVAIPTFVGAYRVIKTIDSLR</sequence>
<evidence type="ECO:0000256" key="10">
    <source>
        <dbReference type="RuleBase" id="RU362068"/>
    </source>
</evidence>
<dbReference type="EC" id="1.1.1.169" evidence="3 10"/>
<evidence type="ECO:0000259" key="11">
    <source>
        <dbReference type="Pfam" id="PF02558"/>
    </source>
</evidence>
<dbReference type="Gene3D" id="1.10.1040.10">
    <property type="entry name" value="N-(1-d-carboxylethyl)-l-norvaline Dehydrogenase, domain 2"/>
    <property type="match status" value="1"/>
</dbReference>
<evidence type="ECO:0000256" key="1">
    <source>
        <dbReference type="ARBA" id="ARBA00004994"/>
    </source>
</evidence>
<dbReference type="NCBIfam" id="TIGR00745">
    <property type="entry name" value="apbA_panE"/>
    <property type="match status" value="1"/>
</dbReference>
<comment type="similarity">
    <text evidence="2 10">Belongs to the ketopantoate reductase family.</text>
</comment>
<keyword evidence="14" id="KW-1185">Reference proteome</keyword>
<feature type="domain" description="Ketopantoate reductase C-terminal" evidence="12">
    <location>
        <begin position="185"/>
        <end position="333"/>
    </location>
</feature>
<keyword evidence="6 10" id="KW-0521">NADP</keyword>
<evidence type="ECO:0000256" key="4">
    <source>
        <dbReference type="ARBA" id="ARBA00019465"/>
    </source>
</evidence>
<keyword evidence="7 10" id="KW-0560">Oxidoreductase</keyword>
<feature type="domain" description="Ketopantoate reductase N-terminal" evidence="11">
    <location>
        <begin position="7"/>
        <end position="149"/>
    </location>
</feature>
<dbReference type="InterPro" id="IPR003710">
    <property type="entry name" value="ApbA"/>
</dbReference>
<dbReference type="GO" id="GO:0008677">
    <property type="term" value="F:2-dehydropantoate 2-reductase activity"/>
    <property type="evidence" value="ECO:0007669"/>
    <property type="project" value="UniProtKB-EC"/>
</dbReference>
<dbReference type="EMBL" id="ASHL01000001">
    <property type="protein sequence ID" value="EPD14146.1"/>
    <property type="molecule type" value="Genomic_DNA"/>
</dbReference>
<dbReference type="InterPro" id="IPR008927">
    <property type="entry name" value="6-PGluconate_DH-like_C_sf"/>
</dbReference>
<dbReference type="AlphaFoldDB" id="A0AB33Z4P5"/>
<evidence type="ECO:0000256" key="8">
    <source>
        <dbReference type="ARBA" id="ARBA00032024"/>
    </source>
</evidence>
<evidence type="ECO:0000256" key="3">
    <source>
        <dbReference type="ARBA" id="ARBA00013014"/>
    </source>
</evidence>
<evidence type="ECO:0000256" key="6">
    <source>
        <dbReference type="ARBA" id="ARBA00022857"/>
    </source>
</evidence>
<evidence type="ECO:0000259" key="12">
    <source>
        <dbReference type="Pfam" id="PF08546"/>
    </source>
</evidence>
<comment type="pathway">
    <text evidence="1 10">Cofactor biosynthesis; (R)-pantothenate biosynthesis; (R)-pantoate from 3-methyl-2-oxobutanoate: step 2/2.</text>
</comment>
<accession>A0AB33Z4P5</accession>